<dbReference type="GO" id="GO:0006629">
    <property type="term" value="P:lipid metabolic process"/>
    <property type="evidence" value="ECO:0007669"/>
    <property type="project" value="TreeGrafter"/>
</dbReference>
<dbReference type="GO" id="GO:0016788">
    <property type="term" value="F:hydrolase activity, acting on ester bonds"/>
    <property type="evidence" value="ECO:0007669"/>
    <property type="project" value="InterPro"/>
</dbReference>
<feature type="signal peptide" evidence="1">
    <location>
        <begin position="1"/>
        <end position="16"/>
    </location>
</feature>
<dbReference type="InterPro" id="IPR037460">
    <property type="entry name" value="SEST-like"/>
</dbReference>
<gene>
    <name evidence="2" type="ORF">BCR34DRAFT_666313</name>
</gene>
<dbReference type="Proteomes" id="UP000193144">
    <property type="component" value="Unassembled WGS sequence"/>
</dbReference>
<comment type="caution">
    <text evidence="2">The sequence shown here is derived from an EMBL/GenBank/DDBJ whole genome shotgun (WGS) entry which is preliminary data.</text>
</comment>
<evidence type="ECO:0000313" key="2">
    <source>
        <dbReference type="EMBL" id="ORY07526.1"/>
    </source>
</evidence>
<organism evidence="2 3">
    <name type="scientific">Clohesyomyces aquaticus</name>
    <dbReference type="NCBI Taxonomy" id="1231657"/>
    <lineage>
        <taxon>Eukaryota</taxon>
        <taxon>Fungi</taxon>
        <taxon>Dikarya</taxon>
        <taxon>Ascomycota</taxon>
        <taxon>Pezizomycotina</taxon>
        <taxon>Dothideomycetes</taxon>
        <taxon>Pleosporomycetidae</taxon>
        <taxon>Pleosporales</taxon>
        <taxon>Lindgomycetaceae</taxon>
        <taxon>Clohesyomyces</taxon>
    </lineage>
</organism>
<dbReference type="SUPFAM" id="SSF52266">
    <property type="entry name" value="SGNH hydrolase"/>
    <property type="match status" value="1"/>
</dbReference>
<dbReference type="AlphaFoldDB" id="A0A1Y1ZBG4"/>
<dbReference type="STRING" id="1231657.A0A1Y1ZBG4"/>
<dbReference type="OrthoDB" id="21678at2759"/>
<evidence type="ECO:0000256" key="1">
    <source>
        <dbReference type="SAM" id="SignalP"/>
    </source>
</evidence>
<accession>A0A1Y1ZBG4</accession>
<reference evidence="2 3" key="1">
    <citation type="submission" date="2016-07" db="EMBL/GenBank/DDBJ databases">
        <title>Pervasive Adenine N6-methylation of Active Genes in Fungi.</title>
        <authorList>
            <consortium name="DOE Joint Genome Institute"/>
            <person name="Mondo S.J."/>
            <person name="Dannebaum R.O."/>
            <person name="Kuo R.C."/>
            <person name="Labutti K."/>
            <person name="Haridas S."/>
            <person name="Kuo A."/>
            <person name="Salamov A."/>
            <person name="Ahrendt S.R."/>
            <person name="Lipzen A."/>
            <person name="Sullivan W."/>
            <person name="Andreopoulos W.B."/>
            <person name="Clum A."/>
            <person name="Lindquist E."/>
            <person name="Daum C."/>
            <person name="Ramamoorthy G.K."/>
            <person name="Gryganskyi A."/>
            <person name="Culley D."/>
            <person name="Magnuson J.K."/>
            <person name="James T.Y."/>
            <person name="O'Malley M.A."/>
            <person name="Stajich J.E."/>
            <person name="Spatafora J.W."/>
            <person name="Visel A."/>
            <person name="Grigoriev I.V."/>
        </authorList>
    </citation>
    <scope>NUCLEOTIDE SEQUENCE [LARGE SCALE GENOMIC DNA]</scope>
    <source>
        <strain evidence="2 3">CBS 115471</strain>
    </source>
</reference>
<sequence length="424" mass="47193">MFRLILLSCLISGIHSLAIHPRADQLEWTSLGDSYASGVGSTDYVDGGRCLRYNESYPILVNKDISTGDHIFNHAPCSGALHNEIAEWQLLDEKKNSGPNWQYGPRPAFGNPSFATLTAGGDDIDFPGIIFNCIVDVSLWFGGPTRRTCEDQRTYSWGRLQDPALVSNLTSLIQKIVEKGRSRPIGDKFKLYVTGYPKFFSAETRECDNVTFARSANPVDDGKEHPRMTLEVRQEFNNMSDTLNAAIRSAVSNNADKGVTFIDIEKDNFGDDALKGHRYCEPGVKEPDPKNTELYLWHYPYNDAKDDQSDPTVALLENSYNQVVGQLSAQDILNRWPNTVDMQNAMFDAVPENGIQDKATSTTAGWDSIGFRARVFHPQVAYHRFIRDRIFSQYNQDFPPTPCTSQSCCPSGCTCGPSGVPVCG</sequence>
<dbReference type="PANTHER" id="PTHR37981">
    <property type="entry name" value="LIPASE 2"/>
    <property type="match status" value="1"/>
</dbReference>
<keyword evidence="3" id="KW-1185">Reference proteome</keyword>
<dbReference type="CDD" id="cd01823">
    <property type="entry name" value="SEST_like"/>
    <property type="match status" value="1"/>
</dbReference>
<evidence type="ECO:0000313" key="3">
    <source>
        <dbReference type="Proteomes" id="UP000193144"/>
    </source>
</evidence>
<keyword evidence="1" id="KW-0732">Signal</keyword>
<feature type="chain" id="PRO_5012237460" evidence="1">
    <location>
        <begin position="17"/>
        <end position="424"/>
    </location>
</feature>
<keyword evidence="2" id="KW-0378">Hydrolase</keyword>
<proteinExistence type="predicted"/>
<dbReference type="EMBL" id="MCFA01000108">
    <property type="protein sequence ID" value="ORY07526.1"/>
    <property type="molecule type" value="Genomic_DNA"/>
</dbReference>
<dbReference type="Gene3D" id="3.40.50.1110">
    <property type="entry name" value="SGNH hydrolase"/>
    <property type="match status" value="1"/>
</dbReference>
<name>A0A1Y1ZBG4_9PLEO</name>
<dbReference type="PANTHER" id="PTHR37981:SF1">
    <property type="entry name" value="SGNH HYDROLASE-TYPE ESTERASE DOMAIN-CONTAINING PROTEIN"/>
    <property type="match status" value="1"/>
</dbReference>
<dbReference type="InterPro" id="IPR036514">
    <property type="entry name" value="SGNH_hydro_sf"/>
</dbReference>
<protein>
    <submittedName>
        <fullName evidence="2">SGNH hydrolase-type esterase domain-containing protein</fullName>
    </submittedName>
</protein>